<evidence type="ECO:0000313" key="4">
    <source>
        <dbReference type="EMBL" id="GGF95765.1"/>
    </source>
</evidence>
<feature type="domain" description="Aminoglycoside phosphotransferase" evidence="3">
    <location>
        <begin position="23"/>
        <end position="246"/>
    </location>
</feature>
<evidence type="ECO:0000313" key="5">
    <source>
        <dbReference type="Proteomes" id="UP000605253"/>
    </source>
</evidence>
<dbReference type="PANTHER" id="PTHR33540:SF1">
    <property type="entry name" value="N-ACETYLMURAMATE_N-ACETYLGLUCOSAMINE KINASE"/>
    <property type="match status" value="1"/>
</dbReference>
<proteinExistence type="predicted"/>
<keyword evidence="5" id="KW-1185">Reference proteome</keyword>
<gene>
    <name evidence="4" type="ORF">GCM10011365_16400</name>
</gene>
<sequence>MLNRQSQRHHWLADHFGHRNFTLSPASADASFRQYFRVVTNEHTFILMDAPPEQENLTAFLEIQQMLIKHHIHVPEVYGRNLEQGFLLLSDLGSTLYLDVLNEDNAIQLYKQAIDSLLKLQITPQTSPLPKYSQELLNNEMLLFDEWFIGAHLGYELDDKQCRVLKETRQWLLGYALEQPRVMVHRDYHARNIMVTENNNPGIIDFQDAVHGPFSYDLVSLLKDCYISWPDEFVQQLCDYFIQHYNALHHSSIAMSQFMEWFHTMTAQRHLKTIGIFCRLHYRDGKSHYLNDIPRTLKYLKQVAEKYPELYEFNQLLNELQPRIKAQ</sequence>
<accession>A0A917CSC9</accession>
<dbReference type="Pfam" id="PF01636">
    <property type="entry name" value="APH"/>
    <property type="match status" value="1"/>
</dbReference>
<name>A0A917CSC9_9GAMM</name>
<dbReference type="EMBL" id="BMEO01000006">
    <property type="protein sequence ID" value="GGF95765.1"/>
    <property type="molecule type" value="Genomic_DNA"/>
</dbReference>
<dbReference type="InterPro" id="IPR011009">
    <property type="entry name" value="Kinase-like_dom_sf"/>
</dbReference>
<dbReference type="InterPro" id="IPR002575">
    <property type="entry name" value="Aminoglycoside_PTrfase"/>
</dbReference>
<dbReference type="PANTHER" id="PTHR33540">
    <property type="entry name" value="TRNA THREONYLCARBAMOYLADENOSINE BIOSYNTHESIS PROTEIN TSAE"/>
    <property type="match status" value="1"/>
</dbReference>
<dbReference type="RefSeq" id="WP_188365244.1">
    <property type="nucleotide sequence ID" value="NZ_BAABJF010000001.1"/>
</dbReference>
<reference evidence="4" key="1">
    <citation type="journal article" date="2014" name="Int. J. Syst. Evol. Microbiol.">
        <title>Complete genome sequence of Corynebacterium casei LMG S-19264T (=DSM 44701T), isolated from a smear-ripened cheese.</title>
        <authorList>
            <consortium name="US DOE Joint Genome Institute (JGI-PGF)"/>
            <person name="Walter F."/>
            <person name="Albersmeier A."/>
            <person name="Kalinowski J."/>
            <person name="Ruckert C."/>
        </authorList>
    </citation>
    <scope>NUCLEOTIDE SEQUENCE</scope>
    <source>
        <strain evidence="4">CGMCC 1.12181</strain>
    </source>
</reference>
<dbReference type="Gene3D" id="3.30.200.20">
    <property type="entry name" value="Phosphorylase Kinase, domain 1"/>
    <property type="match status" value="1"/>
</dbReference>
<dbReference type="Gene3D" id="3.90.1200.10">
    <property type="match status" value="1"/>
</dbReference>
<keyword evidence="2" id="KW-0067">ATP-binding</keyword>
<comment type="caution">
    <text evidence="4">The sequence shown here is derived from an EMBL/GenBank/DDBJ whole genome shotgun (WGS) entry which is preliminary data.</text>
</comment>
<protein>
    <submittedName>
        <fullName evidence="4">Aminoglycoside phosphotransferase</fullName>
    </submittedName>
</protein>
<organism evidence="4 5">
    <name type="scientific">Marinicella pacifica</name>
    <dbReference type="NCBI Taxonomy" id="1171543"/>
    <lineage>
        <taxon>Bacteria</taxon>
        <taxon>Pseudomonadati</taxon>
        <taxon>Pseudomonadota</taxon>
        <taxon>Gammaproteobacteria</taxon>
        <taxon>Lysobacterales</taxon>
        <taxon>Marinicellaceae</taxon>
        <taxon>Marinicella</taxon>
    </lineage>
</organism>
<reference evidence="4" key="2">
    <citation type="submission" date="2020-09" db="EMBL/GenBank/DDBJ databases">
        <authorList>
            <person name="Sun Q."/>
            <person name="Zhou Y."/>
        </authorList>
    </citation>
    <scope>NUCLEOTIDE SEQUENCE</scope>
    <source>
        <strain evidence="4">CGMCC 1.12181</strain>
    </source>
</reference>
<dbReference type="AlphaFoldDB" id="A0A917CSC9"/>
<dbReference type="SUPFAM" id="SSF56112">
    <property type="entry name" value="Protein kinase-like (PK-like)"/>
    <property type="match status" value="1"/>
</dbReference>
<dbReference type="Proteomes" id="UP000605253">
    <property type="component" value="Unassembled WGS sequence"/>
</dbReference>
<dbReference type="GO" id="GO:0005524">
    <property type="term" value="F:ATP binding"/>
    <property type="evidence" value="ECO:0007669"/>
    <property type="project" value="UniProtKB-KW"/>
</dbReference>
<evidence type="ECO:0000256" key="2">
    <source>
        <dbReference type="ARBA" id="ARBA00022840"/>
    </source>
</evidence>
<evidence type="ECO:0000259" key="3">
    <source>
        <dbReference type="Pfam" id="PF01636"/>
    </source>
</evidence>
<keyword evidence="1" id="KW-0547">Nucleotide-binding</keyword>
<evidence type="ECO:0000256" key="1">
    <source>
        <dbReference type="ARBA" id="ARBA00022741"/>
    </source>
</evidence>